<dbReference type="PANTHER" id="PTHR43877">
    <property type="entry name" value="AMINOALKYLPHOSPHONATE N-ACETYLTRANSFERASE-RELATED-RELATED"/>
    <property type="match status" value="1"/>
</dbReference>
<evidence type="ECO:0000259" key="3">
    <source>
        <dbReference type="PROSITE" id="PS51186"/>
    </source>
</evidence>
<comment type="caution">
    <text evidence="4">The sequence shown here is derived from an EMBL/GenBank/DDBJ whole genome shotgun (WGS) entry which is preliminary data.</text>
</comment>
<dbReference type="InterPro" id="IPR050832">
    <property type="entry name" value="Bact_Acetyltransf"/>
</dbReference>
<dbReference type="InterPro" id="IPR000182">
    <property type="entry name" value="GNAT_dom"/>
</dbReference>
<dbReference type="Pfam" id="PF00583">
    <property type="entry name" value="Acetyltransf_1"/>
    <property type="match status" value="1"/>
</dbReference>
<keyword evidence="1 4" id="KW-0808">Transferase</keyword>
<evidence type="ECO:0000256" key="2">
    <source>
        <dbReference type="ARBA" id="ARBA00023315"/>
    </source>
</evidence>
<accession>A0ABW3YHP1</accession>
<evidence type="ECO:0000256" key="1">
    <source>
        <dbReference type="ARBA" id="ARBA00022679"/>
    </source>
</evidence>
<dbReference type="PANTHER" id="PTHR43877:SF1">
    <property type="entry name" value="ACETYLTRANSFERASE"/>
    <property type="match status" value="1"/>
</dbReference>
<dbReference type="Proteomes" id="UP001597260">
    <property type="component" value="Unassembled WGS sequence"/>
</dbReference>
<keyword evidence="5" id="KW-1185">Reference proteome</keyword>
<evidence type="ECO:0000313" key="5">
    <source>
        <dbReference type="Proteomes" id="UP001597260"/>
    </source>
</evidence>
<protein>
    <submittedName>
        <fullName evidence="4">GNAT family N-acetyltransferase</fullName>
        <ecNumber evidence="4">2.3.-.-</ecNumber>
    </submittedName>
</protein>
<dbReference type="RefSeq" id="WP_377572121.1">
    <property type="nucleotide sequence ID" value="NZ_JBHTMP010000026.1"/>
</dbReference>
<proteinExistence type="predicted"/>
<evidence type="ECO:0000313" key="4">
    <source>
        <dbReference type="EMBL" id="MFD1322967.1"/>
    </source>
</evidence>
<dbReference type="EC" id="2.3.-.-" evidence="4"/>
<dbReference type="PROSITE" id="PS51186">
    <property type="entry name" value="GNAT"/>
    <property type="match status" value="1"/>
</dbReference>
<dbReference type="CDD" id="cd04301">
    <property type="entry name" value="NAT_SF"/>
    <property type="match status" value="1"/>
</dbReference>
<dbReference type="GO" id="GO:0016746">
    <property type="term" value="F:acyltransferase activity"/>
    <property type="evidence" value="ECO:0007669"/>
    <property type="project" value="UniProtKB-KW"/>
</dbReference>
<reference evidence="5" key="1">
    <citation type="journal article" date="2019" name="Int. J. Syst. Evol. Microbiol.">
        <title>The Global Catalogue of Microorganisms (GCM) 10K type strain sequencing project: providing services to taxonomists for standard genome sequencing and annotation.</title>
        <authorList>
            <consortium name="The Broad Institute Genomics Platform"/>
            <consortium name="The Broad Institute Genome Sequencing Center for Infectious Disease"/>
            <person name="Wu L."/>
            <person name="Ma J."/>
        </authorList>
    </citation>
    <scope>NUCLEOTIDE SEQUENCE [LARGE SCALE GENOMIC DNA]</scope>
    <source>
        <strain evidence="5">JCM 31037</strain>
    </source>
</reference>
<sequence>MSITLRPAHSDDLMAVGALHYRARLAAYRDFVPAEALAAISAESMGRWWTERWPYERDSHRMTVAEYDGRLVGFTYLGPAPDDPAVGELYAIHLDPSEQGKGVGKLLMVDALESLRQRGWQRASLWVLADNTHARRFYERGGWSVSGEEREGDVGTAITRQLRYVRDLP</sequence>
<dbReference type="InterPro" id="IPR016181">
    <property type="entry name" value="Acyl_CoA_acyltransferase"/>
</dbReference>
<feature type="domain" description="N-acetyltransferase" evidence="3">
    <location>
        <begin position="3"/>
        <end position="169"/>
    </location>
</feature>
<keyword evidence="2 4" id="KW-0012">Acyltransferase</keyword>
<organism evidence="4 5">
    <name type="scientific">Micromonospora sonneratiae</name>
    <dbReference type="NCBI Taxonomy" id="1184706"/>
    <lineage>
        <taxon>Bacteria</taxon>
        <taxon>Bacillati</taxon>
        <taxon>Actinomycetota</taxon>
        <taxon>Actinomycetes</taxon>
        <taxon>Micromonosporales</taxon>
        <taxon>Micromonosporaceae</taxon>
        <taxon>Micromonospora</taxon>
    </lineage>
</organism>
<dbReference type="Gene3D" id="3.40.630.30">
    <property type="match status" value="1"/>
</dbReference>
<dbReference type="EMBL" id="JBHTMP010000026">
    <property type="protein sequence ID" value="MFD1322967.1"/>
    <property type="molecule type" value="Genomic_DNA"/>
</dbReference>
<name>A0ABW3YHP1_9ACTN</name>
<gene>
    <name evidence="4" type="ORF">ACFQ4H_17895</name>
</gene>
<dbReference type="SUPFAM" id="SSF55729">
    <property type="entry name" value="Acyl-CoA N-acyltransferases (Nat)"/>
    <property type="match status" value="1"/>
</dbReference>